<dbReference type="Proteomes" id="UP000437068">
    <property type="component" value="Unassembled WGS sequence"/>
</dbReference>
<dbReference type="EMBL" id="QXGA01002014">
    <property type="protein sequence ID" value="KAE9105544.1"/>
    <property type="molecule type" value="Genomic_DNA"/>
</dbReference>
<feature type="signal peptide" evidence="1">
    <location>
        <begin position="1"/>
        <end position="21"/>
    </location>
</feature>
<protein>
    <recommendedName>
        <fullName evidence="12">Secreted protein</fullName>
    </recommendedName>
</protein>
<evidence type="ECO:0000313" key="11">
    <source>
        <dbReference type="Proteomes" id="UP000488956"/>
    </source>
</evidence>
<dbReference type="Proteomes" id="UP000441208">
    <property type="component" value="Unassembled WGS sequence"/>
</dbReference>
<organism evidence="3 10">
    <name type="scientific">Phytophthora fragariae</name>
    <dbReference type="NCBI Taxonomy" id="53985"/>
    <lineage>
        <taxon>Eukaryota</taxon>
        <taxon>Sar</taxon>
        <taxon>Stramenopiles</taxon>
        <taxon>Oomycota</taxon>
        <taxon>Peronosporomycetes</taxon>
        <taxon>Peronosporales</taxon>
        <taxon>Peronosporaceae</taxon>
        <taxon>Phytophthora</taxon>
    </lineage>
</organism>
<dbReference type="EMBL" id="QXFX01002018">
    <property type="protein sequence ID" value="KAE9081785.1"/>
    <property type="molecule type" value="Genomic_DNA"/>
</dbReference>
<dbReference type="AlphaFoldDB" id="A0A6A3QMG5"/>
<proteinExistence type="predicted"/>
<feature type="chain" id="PRO_5036165872" description="Secreted protein" evidence="1">
    <location>
        <begin position="22"/>
        <end position="58"/>
    </location>
</feature>
<accession>A0A6A3QMG5</accession>
<evidence type="ECO:0000313" key="5">
    <source>
        <dbReference type="EMBL" id="KAE9105544.1"/>
    </source>
</evidence>
<dbReference type="EMBL" id="QXGE01002158">
    <property type="protein sequence ID" value="KAE9284372.1"/>
    <property type="molecule type" value="Genomic_DNA"/>
</dbReference>
<name>A0A6A3QMG5_9STRA</name>
<dbReference type="EMBL" id="QXGF01002159">
    <property type="protein sequence ID" value="KAE8925897.1"/>
    <property type="molecule type" value="Genomic_DNA"/>
</dbReference>
<dbReference type="EMBL" id="QXFZ01002285">
    <property type="protein sequence ID" value="KAE9078683.1"/>
    <property type="molecule type" value="Genomic_DNA"/>
</dbReference>
<keyword evidence="1" id="KW-0732">Signal</keyword>
<dbReference type="Proteomes" id="UP000488956">
    <property type="component" value="Unassembled WGS sequence"/>
</dbReference>
<dbReference type="Proteomes" id="UP000440732">
    <property type="component" value="Unassembled WGS sequence"/>
</dbReference>
<evidence type="ECO:0000313" key="6">
    <source>
        <dbReference type="EMBL" id="KAE9284372.1"/>
    </source>
</evidence>
<sequence>MTPACSIFVTLSSIIASSACACRRCFSMIGFSFPVSIWCSTSSAVTGGQVLVSSDTLR</sequence>
<dbReference type="Proteomes" id="UP000429523">
    <property type="component" value="Unassembled WGS sequence"/>
</dbReference>
<reference evidence="7 8" key="1">
    <citation type="submission" date="2018-08" db="EMBL/GenBank/DDBJ databases">
        <title>Genomic investigation of the strawberry pathogen Phytophthora fragariae indicates pathogenicity is determined by transcriptional variation in three key races.</title>
        <authorList>
            <person name="Adams T.M."/>
            <person name="Armitage A.D."/>
            <person name="Sobczyk M.K."/>
            <person name="Bates H.J."/>
            <person name="Dunwell J.M."/>
            <person name="Nellist C.F."/>
            <person name="Harrison R.J."/>
        </authorList>
    </citation>
    <scope>NUCLEOTIDE SEQUENCE [LARGE SCALE GENOMIC DNA]</scope>
    <source>
        <strain evidence="6 8">A4</strain>
        <strain evidence="5 9">NOV-5</strain>
        <strain evidence="3 10">NOV-71</strain>
        <strain evidence="2 7">NOV-9</strain>
        <strain evidence="4 11">ONT-3</strain>
    </source>
</reference>
<comment type="caution">
    <text evidence="3">The sequence shown here is derived from an EMBL/GenBank/DDBJ whole genome shotgun (WGS) entry which is preliminary data.</text>
</comment>
<evidence type="ECO:0000313" key="10">
    <source>
        <dbReference type="Proteomes" id="UP000441208"/>
    </source>
</evidence>
<evidence type="ECO:0000313" key="2">
    <source>
        <dbReference type="EMBL" id="KAE8925897.1"/>
    </source>
</evidence>
<evidence type="ECO:0008006" key="12">
    <source>
        <dbReference type="Google" id="ProtNLM"/>
    </source>
</evidence>
<evidence type="ECO:0000313" key="8">
    <source>
        <dbReference type="Proteomes" id="UP000437068"/>
    </source>
</evidence>
<evidence type="ECO:0000313" key="3">
    <source>
        <dbReference type="EMBL" id="KAE9078683.1"/>
    </source>
</evidence>
<evidence type="ECO:0000313" key="7">
    <source>
        <dbReference type="Proteomes" id="UP000429523"/>
    </source>
</evidence>
<gene>
    <name evidence="6" type="ORF">PF001_g22417</name>
    <name evidence="5" type="ORF">PF006_g21620</name>
    <name evidence="3" type="ORF">PF007_g23751</name>
    <name evidence="2" type="ORF">PF009_g23900</name>
    <name evidence="4" type="ORF">PF010_g21851</name>
</gene>
<evidence type="ECO:0000313" key="9">
    <source>
        <dbReference type="Proteomes" id="UP000440732"/>
    </source>
</evidence>
<evidence type="ECO:0000313" key="4">
    <source>
        <dbReference type="EMBL" id="KAE9081785.1"/>
    </source>
</evidence>
<evidence type="ECO:0000256" key="1">
    <source>
        <dbReference type="SAM" id="SignalP"/>
    </source>
</evidence>